<evidence type="ECO:0000313" key="2">
    <source>
        <dbReference type="Proteomes" id="UP001057402"/>
    </source>
</evidence>
<gene>
    <name evidence="1" type="ORF">MLD38_036394</name>
</gene>
<comment type="caution">
    <text evidence="1">The sequence shown here is derived from an EMBL/GenBank/DDBJ whole genome shotgun (WGS) entry which is preliminary data.</text>
</comment>
<dbReference type="Proteomes" id="UP001057402">
    <property type="component" value="Chromosome 11"/>
</dbReference>
<dbReference type="EMBL" id="CM042890">
    <property type="protein sequence ID" value="KAI4311503.1"/>
    <property type="molecule type" value="Genomic_DNA"/>
</dbReference>
<name>A0ACB9LJS9_9MYRT</name>
<proteinExistence type="predicted"/>
<accession>A0ACB9LJS9</accession>
<keyword evidence="2" id="KW-1185">Reference proteome</keyword>
<evidence type="ECO:0000313" key="1">
    <source>
        <dbReference type="EMBL" id="KAI4311503.1"/>
    </source>
</evidence>
<sequence length="94" mass="10729">MLPGMGSLVMAQSNTPFSRRSGFRAEAKVCDYLCLWKIRLRRAERYDRLDHAVVSYMFKTAAHFLLKIASSPGSIRLKKQKNNTRSSSCKSLED</sequence>
<protein>
    <submittedName>
        <fullName evidence="1">Uncharacterized protein</fullName>
    </submittedName>
</protein>
<reference evidence="2" key="1">
    <citation type="journal article" date="2023" name="Front. Plant Sci.">
        <title>Chromosomal-level genome assembly of Melastoma candidum provides insights into trichome evolution.</title>
        <authorList>
            <person name="Zhong Y."/>
            <person name="Wu W."/>
            <person name="Sun C."/>
            <person name="Zou P."/>
            <person name="Liu Y."/>
            <person name="Dai S."/>
            <person name="Zhou R."/>
        </authorList>
    </citation>
    <scope>NUCLEOTIDE SEQUENCE [LARGE SCALE GENOMIC DNA]</scope>
</reference>
<organism evidence="1 2">
    <name type="scientific">Melastoma candidum</name>
    <dbReference type="NCBI Taxonomy" id="119954"/>
    <lineage>
        <taxon>Eukaryota</taxon>
        <taxon>Viridiplantae</taxon>
        <taxon>Streptophyta</taxon>
        <taxon>Embryophyta</taxon>
        <taxon>Tracheophyta</taxon>
        <taxon>Spermatophyta</taxon>
        <taxon>Magnoliopsida</taxon>
        <taxon>eudicotyledons</taxon>
        <taxon>Gunneridae</taxon>
        <taxon>Pentapetalae</taxon>
        <taxon>rosids</taxon>
        <taxon>malvids</taxon>
        <taxon>Myrtales</taxon>
        <taxon>Melastomataceae</taxon>
        <taxon>Melastomatoideae</taxon>
        <taxon>Melastomateae</taxon>
        <taxon>Melastoma</taxon>
    </lineage>
</organism>